<reference evidence="1" key="1">
    <citation type="submission" date="2018-05" db="EMBL/GenBank/DDBJ databases">
        <authorList>
            <person name="Lanie J.A."/>
            <person name="Ng W.-L."/>
            <person name="Kazmierczak K.M."/>
            <person name="Andrzejewski T.M."/>
            <person name="Davidsen T.M."/>
            <person name="Wayne K.J."/>
            <person name="Tettelin H."/>
            <person name="Glass J.I."/>
            <person name="Rusch D."/>
            <person name="Podicherti R."/>
            <person name="Tsui H.-C.T."/>
            <person name="Winkler M.E."/>
        </authorList>
    </citation>
    <scope>NUCLEOTIDE SEQUENCE</scope>
</reference>
<evidence type="ECO:0008006" key="2">
    <source>
        <dbReference type="Google" id="ProtNLM"/>
    </source>
</evidence>
<protein>
    <recommendedName>
        <fullName evidence="2">Major tropism determinant N-terminal domain-containing protein</fullName>
    </recommendedName>
</protein>
<dbReference type="AlphaFoldDB" id="A0A381NY83"/>
<proteinExistence type="predicted"/>
<sequence>MATKIKPYRTEVATRIPDANNMDVGELAVNVTDGKFYIKKSAGQIKEIGGAGSVTLQDATSNGSITNRDITMNGSNFIFEGYLENAFETTLSVEEPTADRILKLPNTSGTIGTSDDALAYSVVFGS</sequence>
<organism evidence="1">
    <name type="scientific">marine metagenome</name>
    <dbReference type="NCBI Taxonomy" id="408172"/>
    <lineage>
        <taxon>unclassified sequences</taxon>
        <taxon>metagenomes</taxon>
        <taxon>ecological metagenomes</taxon>
    </lineage>
</organism>
<gene>
    <name evidence="1" type="ORF">METZ01_LOCUS11722</name>
</gene>
<name>A0A381NY83_9ZZZZ</name>
<dbReference type="EMBL" id="UINC01000646">
    <property type="protein sequence ID" value="SUZ58868.1"/>
    <property type="molecule type" value="Genomic_DNA"/>
</dbReference>
<evidence type="ECO:0000313" key="1">
    <source>
        <dbReference type="EMBL" id="SUZ58868.1"/>
    </source>
</evidence>
<accession>A0A381NY83</accession>